<organism evidence="2 3">
    <name type="scientific">Alishewanella tabrizica</name>
    <dbReference type="NCBI Taxonomy" id="671278"/>
    <lineage>
        <taxon>Bacteria</taxon>
        <taxon>Pseudomonadati</taxon>
        <taxon>Pseudomonadota</taxon>
        <taxon>Gammaproteobacteria</taxon>
        <taxon>Alteromonadales</taxon>
        <taxon>Alteromonadaceae</taxon>
        <taxon>Alishewanella</taxon>
    </lineage>
</organism>
<feature type="signal peptide" evidence="1">
    <location>
        <begin position="1"/>
        <end position="21"/>
    </location>
</feature>
<dbReference type="PROSITE" id="PS51257">
    <property type="entry name" value="PROKAR_LIPOPROTEIN"/>
    <property type="match status" value="1"/>
</dbReference>
<keyword evidence="3" id="KW-1185">Reference proteome</keyword>
<comment type="caution">
    <text evidence="2">The sequence shown here is derived from an EMBL/GenBank/DDBJ whole genome shotgun (WGS) entry which is preliminary data.</text>
</comment>
<gene>
    <name evidence="2" type="ORF">GCM10008111_31780</name>
</gene>
<sequence>MKSLSLSAFLALVLSSCSLNTDLVQSDMPSNKFIDVIGEVDESIGFKLQVEYRTTINTAACTDYSIALGRRITKTYTHDYYPEIIGLSHRTHVPLQQISSQTECSWQPSGISICSAARGVEPTSCSSIFAFNGQQKTSEPVTVECTLAGWCFTQTKVFNGAISVFNKTYVLHILRKQT</sequence>
<feature type="chain" id="PRO_5046653030" description="Lipoprotein" evidence="1">
    <location>
        <begin position="22"/>
        <end position="178"/>
    </location>
</feature>
<evidence type="ECO:0000313" key="2">
    <source>
        <dbReference type="EMBL" id="GGW73495.1"/>
    </source>
</evidence>
<dbReference type="EMBL" id="BMYR01000022">
    <property type="protein sequence ID" value="GGW73495.1"/>
    <property type="molecule type" value="Genomic_DNA"/>
</dbReference>
<keyword evidence="1" id="KW-0732">Signal</keyword>
<reference evidence="3" key="1">
    <citation type="journal article" date="2019" name="Int. J. Syst. Evol. Microbiol.">
        <title>The Global Catalogue of Microorganisms (GCM) 10K type strain sequencing project: providing services to taxonomists for standard genome sequencing and annotation.</title>
        <authorList>
            <consortium name="The Broad Institute Genomics Platform"/>
            <consortium name="The Broad Institute Genome Sequencing Center for Infectious Disease"/>
            <person name="Wu L."/>
            <person name="Ma J."/>
        </authorList>
    </citation>
    <scope>NUCLEOTIDE SEQUENCE [LARGE SCALE GENOMIC DNA]</scope>
    <source>
        <strain evidence="3">KCTC 23723</strain>
    </source>
</reference>
<evidence type="ECO:0000256" key="1">
    <source>
        <dbReference type="SAM" id="SignalP"/>
    </source>
</evidence>
<evidence type="ECO:0008006" key="4">
    <source>
        <dbReference type="Google" id="ProtNLM"/>
    </source>
</evidence>
<evidence type="ECO:0000313" key="3">
    <source>
        <dbReference type="Proteomes" id="UP000634667"/>
    </source>
</evidence>
<accession>A0ABQ2WTA0</accession>
<protein>
    <recommendedName>
        <fullName evidence="4">Lipoprotein</fullName>
    </recommendedName>
</protein>
<proteinExistence type="predicted"/>
<name>A0ABQ2WTA0_9ALTE</name>
<dbReference type="Proteomes" id="UP000634667">
    <property type="component" value="Unassembled WGS sequence"/>
</dbReference>
<dbReference type="RefSeq" id="WP_189484222.1">
    <property type="nucleotide sequence ID" value="NZ_BMYR01000022.1"/>
</dbReference>